<comment type="caution">
    <text evidence="1">The sequence shown here is derived from an EMBL/GenBank/DDBJ whole genome shotgun (WGS) entry which is preliminary data.</text>
</comment>
<organism evidence="1 2">
    <name type="scientific">Brachionus plicatilis</name>
    <name type="common">Marine rotifer</name>
    <name type="synonym">Brachionus muelleri</name>
    <dbReference type="NCBI Taxonomy" id="10195"/>
    <lineage>
        <taxon>Eukaryota</taxon>
        <taxon>Metazoa</taxon>
        <taxon>Spiralia</taxon>
        <taxon>Gnathifera</taxon>
        <taxon>Rotifera</taxon>
        <taxon>Eurotatoria</taxon>
        <taxon>Monogononta</taxon>
        <taxon>Pseudotrocha</taxon>
        <taxon>Ploima</taxon>
        <taxon>Brachionidae</taxon>
        <taxon>Brachionus</taxon>
    </lineage>
</organism>
<protein>
    <submittedName>
        <fullName evidence="1">Uncharacterized protein</fullName>
    </submittedName>
</protein>
<dbReference type="AlphaFoldDB" id="A0A3M7PGK7"/>
<accession>A0A3M7PGK7</accession>
<reference evidence="1 2" key="1">
    <citation type="journal article" date="2018" name="Sci. Rep.">
        <title>Genomic signatures of local adaptation to the degree of environmental predictability in rotifers.</title>
        <authorList>
            <person name="Franch-Gras L."/>
            <person name="Hahn C."/>
            <person name="Garcia-Roger E.M."/>
            <person name="Carmona M.J."/>
            <person name="Serra M."/>
            <person name="Gomez A."/>
        </authorList>
    </citation>
    <scope>NUCLEOTIDE SEQUENCE [LARGE SCALE GENOMIC DNA]</scope>
    <source>
        <strain evidence="1">HYR1</strain>
    </source>
</reference>
<name>A0A3M7PGK7_BRAPC</name>
<sequence length="75" mass="8872">MYNKLHFAGRSTMYDIKSGKNTFIDEKCSTTLSSKKPRVVIAKKILSLDKSIKQLLDMLCQWKNKTVYRLFFKEY</sequence>
<gene>
    <name evidence="1" type="ORF">BpHYR1_033907</name>
</gene>
<dbReference type="EMBL" id="REGN01011135">
    <property type="protein sequence ID" value="RMZ97860.1"/>
    <property type="molecule type" value="Genomic_DNA"/>
</dbReference>
<dbReference type="Proteomes" id="UP000276133">
    <property type="component" value="Unassembled WGS sequence"/>
</dbReference>
<evidence type="ECO:0000313" key="1">
    <source>
        <dbReference type="EMBL" id="RMZ97860.1"/>
    </source>
</evidence>
<keyword evidence="2" id="KW-1185">Reference proteome</keyword>
<proteinExistence type="predicted"/>
<evidence type="ECO:0000313" key="2">
    <source>
        <dbReference type="Proteomes" id="UP000276133"/>
    </source>
</evidence>